<dbReference type="RefSeq" id="WP_310315520.1">
    <property type="nucleotide sequence ID" value="NZ_JAVDWU010000004.1"/>
</dbReference>
<keyword evidence="2" id="KW-1185">Reference proteome</keyword>
<dbReference type="Pfam" id="PF05728">
    <property type="entry name" value="UPF0227"/>
    <property type="match status" value="1"/>
</dbReference>
<dbReference type="Gene3D" id="3.40.50.1820">
    <property type="entry name" value="alpha/beta hydrolase"/>
    <property type="match status" value="1"/>
</dbReference>
<dbReference type="SUPFAM" id="SSF53474">
    <property type="entry name" value="alpha/beta-Hydrolases"/>
    <property type="match status" value="1"/>
</dbReference>
<comment type="caution">
    <text evidence="1">The sequence shown here is derived from an EMBL/GenBank/DDBJ whole genome shotgun (WGS) entry which is preliminary data.</text>
</comment>
<organism evidence="1 2">
    <name type="scientific">Hydrogenophaga palleronii</name>
    <dbReference type="NCBI Taxonomy" id="65655"/>
    <lineage>
        <taxon>Bacteria</taxon>
        <taxon>Pseudomonadati</taxon>
        <taxon>Pseudomonadota</taxon>
        <taxon>Betaproteobacteria</taxon>
        <taxon>Burkholderiales</taxon>
        <taxon>Comamonadaceae</taxon>
        <taxon>Hydrogenophaga</taxon>
    </lineage>
</organism>
<dbReference type="PANTHER" id="PTHR35602">
    <property type="entry name" value="ESTERASE YQIA-RELATED"/>
    <property type="match status" value="1"/>
</dbReference>
<accession>A0ABU1WLP1</accession>
<sequence length="216" mass="23758">MSPSTAPTTHLLYLHGFRSSPLSMKATKVGNRVQNEHPEVVWWCPQLPPSPKDAMALVMDGTSSWPRQRTAVVGSSLGGFYARWFALQAGCRAALLNPAAFPARDLARYIGEQTTWQNPEERFFFQPGYIDELVSLEADIHRLASLQPQQFALVAKGDEVLDWREMQAFCAGGAIHLLEGGDHAVSDFDDHIDALFGFLNLLRPGQALAGTPPLAD</sequence>
<evidence type="ECO:0000313" key="2">
    <source>
        <dbReference type="Proteomes" id="UP001265700"/>
    </source>
</evidence>
<protein>
    <submittedName>
        <fullName evidence="1">Esterase YcpF (UPF0227 family)</fullName>
    </submittedName>
</protein>
<evidence type="ECO:0000313" key="1">
    <source>
        <dbReference type="EMBL" id="MDR7150214.1"/>
    </source>
</evidence>
<dbReference type="PANTHER" id="PTHR35602:SF3">
    <property type="entry name" value="ESTERASE YQIA"/>
    <property type="match status" value="1"/>
</dbReference>
<dbReference type="Proteomes" id="UP001265700">
    <property type="component" value="Unassembled WGS sequence"/>
</dbReference>
<dbReference type="InterPro" id="IPR029058">
    <property type="entry name" value="AB_hydrolase_fold"/>
</dbReference>
<reference evidence="1 2" key="1">
    <citation type="submission" date="2023-07" db="EMBL/GenBank/DDBJ databases">
        <title>Sorghum-associated microbial communities from plants grown in Nebraska, USA.</title>
        <authorList>
            <person name="Schachtman D."/>
        </authorList>
    </citation>
    <scope>NUCLEOTIDE SEQUENCE [LARGE SCALE GENOMIC DNA]</scope>
    <source>
        <strain evidence="1 2">4249</strain>
    </source>
</reference>
<gene>
    <name evidence="1" type="ORF">J2W49_002172</name>
</gene>
<dbReference type="EMBL" id="JAVDWU010000004">
    <property type="protein sequence ID" value="MDR7150214.1"/>
    <property type="molecule type" value="Genomic_DNA"/>
</dbReference>
<proteinExistence type="predicted"/>
<dbReference type="InterPro" id="IPR008886">
    <property type="entry name" value="UPF0227/Esterase_YqiA"/>
</dbReference>
<name>A0ABU1WLP1_9BURK</name>